<dbReference type="EMBL" id="DSYK01000660">
    <property type="protein sequence ID" value="HGS22816.1"/>
    <property type="molecule type" value="Genomic_DNA"/>
</dbReference>
<dbReference type="InterPro" id="IPR036837">
    <property type="entry name" value="Cation_efflux_CTD_sf"/>
</dbReference>
<dbReference type="InterPro" id="IPR002524">
    <property type="entry name" value="Cation_efflux"/>
</dbReference>
<protein>
    <submittedName>
        <fullName evidence="10">Cation transporter</fullName>
    </submittedName>
</protein>
<dbReference type="PANTHER" id="PTHR43840">
    <property type="entry name" value="MITOCHONDRIAL METAL TRANSPORTER 1-RELATED"/>
    <property type="match status" value="1"/>
</dbReference>
<dbReference type="PANTHER" id="PTHR43840:SF15">
    <property type="entry name" value="MITOCHONDRIAL METAL TRANSPORTER 1-RELATED"/>
    <property type="match status" value="1"/>
</dbReference>
<comment type="similarity">
    <text evidence="2">Belongs to the cation diffusion facilitator (CDF) transporter (TC 2.A.4) family.</text>
</comment>
<dbReference type="InterPro" id="IPR050291">
    <property type="entry name" value="CDF_Transporter"/>
</dbReference>
<evidence type="ECO:0000259" key="8">
    <source>
        <dbReference type="Pfam" id="PF01545"/>
    </source>
</evidence>
<feature type="transmembrane region" description="Helical" evidence="7">
    <location>
        <begin position="123"/>
        <end position="141"/>
    </location>
</feature>
<dbReference type="Pfam" id="PF01545">
    <property type="entry name" value="Cation_efflux"/>
    <property type="match status" value="1"/>
</dbReference>
<keyword evidence="6 7" id="KW-0472">Membrane</keyword>
<name>A0A7C4KJA5_9CHLR</name>
<evidence type="ECO:0000313" key="10">
    <source>
        <dbReference type="EMBL" id="HGS22816.1"/>
    </source>
</evidence>
<accession>A0A7C4KJA5</accession>
<evidence type="ECO:0000256" key="7">
    <source>
        <dbReference type="SAM" id="Phobius"/>
    </source>
</evidence>
<evidence type="ECO:0000256" key="4">
    <source>
        <dbReference type="ARBA" id="ARBA00022692"/>
    </source>
</evidence>
<keyword evidence="5 7" id="KW-1133">Transmembrane helix</keyword>
<dbReference type="GO" id="GO:0016020">
    <property type="term" value="C:membrane"/>
    <property type="evidence" value="ECO:0007669"/>
    <property type="project" value="UniProtKB-SubCell"/>
</dbReference>
<keyword evidence="3" id="KW-0813">Transport</keyword>
<feature type="transmembrane region" description="Helical" evidence="7">
    <location>
        <begin position="84"/>
        <end position="103"/>
    </location>
</feature>
<evidence type="ECO:0000259" key="9">
    <source>
        <dbReference type="Pfam" id="PF16916"/>
    </source>
</evidence>
<evidence type="ECO:0000256" key="6">
    <source>
        <dbReference type="ARBA" id="ARBA00023136"/>
    </source>
</evidence>
<evidence type="ECO:0000256" key="3">
    <source>
        <dbReference type="ARBA" id="ARBA00022448"/>
    </source>
</evidence>
<dbReference type="Gene3D" id="3.30.70.1350">
    <property type="entry name" value="Cation efflux protein, cytoplasmic domain"/>
    <property type="match status" value="1"/>
</dbReference>
<gene>
    <name evidence="10" type="ORF">ENT37_13255</name>
</gene>
<feature type="domain" description="Cation efflux protein transmembrane" evidence="8">
    <location>
        <begin position="22"/>
        <end position="210"/>
    </location>
</feature>
<sequence length="298" mass="32801">MRWIREATPRPEQNRLYRQALVLTLGGNVFLALMKALVAYLSGSVALYSDAANSISDVVYSLFMVFGLWYAQRPPDLSHPQGHSRFEPLIGLLVTASMAFAGYEAARASIQRFLAGGLAVEPGLPALVLFVSAAVKVGMFYRIRFLSKKLASPTLATTARDNLSDVLTSGAALVGAIGSKWIHPLADPIGGVLVSLWIFRTVFKAVRENLGFLTGQGADEALRRQLVKVAEEIEGVQRVHHLMSEYTGPRLVVDLHINVDGEMSVHRAHEIADEVIRRLEEFPEVDRVYVHIEPDGVE</sequence>
<proteinExistence type="inferred from homology"/>
<dbReference type="Pfam" id="PF16916">
    <property type="entry name" value="ZT_dimer"/>
    <property type="match status" value="1"/>
</dbReference>
<organism evidence="10">
    <name type="scientific">Anaerolinea thermolimosa</name>
    <dbReference type="NCBI Taxonomy" id="229919"/>
    <lineage>
        <taxon>Bacteria</taxon>
        <taxon>Bacillati</taxon>
        <taxon>Chloroflexota</taxon>
        <taxon>Anaerolineae</taxon>
        <taxon>Anaerolineales</taxon>
        <taxon>Anaerolineaceae</taxon>
        <taxon>Anaerolinea</taxon>
    </lineage>
</organism>
<dbReference type="AlphaFoldDB" id="A0A7C4KJA5"/>
<dbReference type="InterPro" id="IPR058533">
    <property type="entry name" value="Cation_efflux_TM"/>
</dbReference>
<evidence type="ECO:0000256" key="5">
    <source>
        <dbReference type="ARBA" id="ARBA00022989"/>
    </source>
</evidence>
<dbReference type="Gene3D" id="1.20.1510.10">
    <property type="entry name" value="Cation efflux protein transmembrane domain"/>
    <property type="match status" value="1"/>
</dbReference>
<feature type="transmembrane region" description="Helical" evidence="7">
    <location>
        <begin position="20"/>
        <end position="42"/>
    </location>
</feature>
<dbReference type="InterPro" id="IPR027469">
    <property type="entry name" value="Cation_efflux_TMD_sf"/>
</dbReference>
<dbReference type="GO" id="GO:0008324">
    <property type="term" value="F:monoatomic cation transmembrane transporter activity"/>
    <property type="evidence" value="ECO:0007669"/>
    <property type="project" value="InterPro"/>
</dbReference>
<evidence type="ECO:0000256" key="1">
    <source>
        <dbReference type="ARBA" id="ARBA00004141"/>
    </source>
</evidence>
<dbReference type="NCBIfam" id="TIGR01297">
    <property type="entry name" value="CDF"/>
    <property type="match status" value="1"/>
</dbReference>
<dbReference type="SUPFAM" id="SSF160240">
    <property type="entry name" value="Cation efflux protein cytoplasmic domain-like"/>
    <property type="match status" value="1"/>
</dbReference>
<feature type="domain" description="Cation efflux protein cytoplasmic" evidence="9">
    <location>
        <begin position="219"/>
        <end position="294"/>
    </location>
</feature>
<dbReference type="SUPFAM" id="SSF161111">
    <property type="entry name" value="Cation efflux protein transmembrane domain-like"/>
    <property type="match status" value="1"/>
</dbReference>
<comment type="caution">
    <text evidence="10">The sequence shown here is derived from an EMBL/GenBank/DDBJ whole genome shotgun (WGS) entry which is preliminary data.</text>
</comment>
<dbReference type="InterPro" id="IPR027470">
    <property type="entry name" value="Cation_efflux_CTD"/>
</dbReference>
<comment type="subcellular location">
    <subcellularLocation>
        <location evidence="1">Membrane</location>
        <topology evidence="1">Multi-pass membrane protein</topology>
    </subcellularLocation>
</comment>
<keyword evidence="4 7" id="KW-0812">Transmembrane</keyword>
<reference evidence="10" key="1">
    <citation type="journal article" date="2020" name="mSystems">
        <title>Genome- and Community-Level Interaction Insights into Carbon Utilization and Element Cycling Functions of Hydrothermarchaeota in Hydrothermal Sediment.</title>
        <authorList>
            <person name="Zhou Z."/>
            <person name="Liu Y."/>
            <person name="Xu W."/>
            <person name="Pan J."/>
            <person name="Luo Z.H."/>
            <person name="Li M."/>
        </authorList>
    </citation>
    <scope>NUCLEOTIDE SEQUENCE [LARGE SCALE GENOMIC DNA]</scope>
    <source>
        <strain evidence="10">SpSt-573</strain>
    </source>
</reference>
<evidence type="ECO:0000256" key="2">
    <source>
        <dbReference type="ARBA" id="ARBA00008114"/>
    </source>
</evidence>